<organism evidence="3 4">
    <name type="scientific">Edaphochlamys debaryana</name>
    <dbReference type="NCBI Taxonomy" id="47281"/>
    <lineage>
        <taxon>Eukaryota</taxon>
        <taxon>Viridiplantae</taxon>
        <taxon>Chlorophyta</taxon>
        <taxon>core chlorophytes</taxon>
        <taxon>Chlorophyceae</taxon>
        <taxon>CS clade</taxon>
        <taxon>Chlamydomonadales</taxon>
        <taxon>Chlamydomonadales incertae sedis</taxon>
        <taxon>Edaphochlamys</taxon>
    </lineage>
</organism>
<proteinExistence type="predicted"/>
<evidence type="ECO:0000256" key="2">
    <source>
        <dbReference type="SAM" id="MobiDB-lite"/>
    </source>
</evidence>
<feature type="region of interest" description="Disordered" evidence="2">
    <location>
        <begin position="498"/>
        <end position="529"/>
    </location>
</feature>
<dbReference type="EMBL" id="JAEHOE010000087">
    <property type="protein sequence ID" value="KAG2488158.1"/>
    <property type="molecule type" value="Genomic_DNA"/>
</dbReference>
<feature type="region of interest" description="Disordered" evidence="2">
    <location>
        <begin position="613"/>
        <end position="637"/>
    </location>
</feature>
<keyword evidence="4" id="KW-1185">Reference proteome</keyword>
<keyword evidence="1" id="KW-0175">Coiled coil</keyword>
<protein>
    <submittedName>
        <fullName evidence="3">Uncharacterized protein</fullName>
    </submittedName>
</protein>
<feature type="coiled-coil region" evidence="1">
    <location>
        <begin position="119"/>
        <end position="178"/>
    </location>
</feature>
<evidence type="ECO:0000313" key="4">
    <source>
        <dbReference type="Proteomes" id="UP000612055"/>
    </source>
</evidence>
<evidence type="ECO:0000256" key="1">
    <source>
        <dbReference type="SAM" id="Coils"/>
    </source>
</evidence>
<gene>
    <name evidence="3" type="ORF">HYH03_013301</name>
</gene>
<comment type="caution">
    <text evidence="3">The sequence shown here is derived from an EMBL/GenBank/DDBJ whole genome shotgun (WGS) entry which is preliminary data.</text>
</comment>
<evidence type="ECO:0000313" key="3">
    <source>
        <dbReference type="EMBL" id="KAG2488158.1"/>
    </source>
</evidence>
<accession>A0A836BUM9</accession>
<dbReference type="Proteomes" id="UP000612055">
    <property type="component" value="Unassembled WGS sequence"/>
</dbReference>
<reference evidence="3" key="1">
    <citation type="journal article" date="2020" name="bioRxiv">
        <title>Comparative genomics of Chlamydomonas.</title>
        <authorList>
            <person name="Craig R.J."/>
            <person name="Hasan A.R."/>
            <person name="Ness R.W."/>
            <person name="Keightley P.D."/>
        </authorList>
    </citation>
    <scope>NUCLEOTIDE SEQUENCE</scope>
    <source>
        <strain evidence="3">CCAP 11/70</strain>
    </source>
</reference>
<sequence length="1290" mass="137304">MLCTAPLRAVPYGPSASLRCRAPPSLARYARAAAAPRPRPSARARPSAVRRVAAAAGVANLGPVEAAGRSDTRARRSPLEPVAQAVAQAQLDALLGSRAEGESLRRQLGEQQRLFDNQREEMSEQLSKLFEQLADVLIQRNDRAAEVEERLEAQELELERARARIAELELRAPDQQRLVPDQAEEVRRAGAQAAAAEVVRMLRRNVRNGELQSDAFFVLAEEQATAARDLAGVTVGGLRVCLLEDACIGRREGADESSLEGLVFFTRMTREGEVVGQQPRDPYLQLVARSRDEVLEALRPLLGEAATAVWLLDRPLYAELKKDYYWAPCVDAPVPVLLIQPRVRGSSEPAGDEQPHAAHSAGASPEVRAAAEAAMDLILRRLHTSDTSYLVFEGRHPGSGPDITPGLKPWRLTGAKLRLDSVSFNSGESATGVAPGDWHPRSAALRPAEEDRAALLAELRARMGPSPEMEWLVTDLWHNGWGAHYKARLIPILRPGAGGAAGEPGGRKPRPAAAEGGAEEPSADAPVAAQASAQVLTAAEAKAASLRAQLAELQGALGEQLRWRTGQAAPEQQQRMLTSEELGRTAEQALALGLRLQQLESELAGAAEGVSKVEGEEEVEQQVNPPPSSALRKQGGPAHAAARSVVRLLLRHLHTRELPPASYLAIDLAAPSGGGEEEGAGRSEEGPLRVWALEHAQEAGGRVSYDWAVDQDGLRGPPDASYSLLLSEPARAAVLDALVPLLGEGMGAEWLVDCKLVDRIAGRGGGGDGLRGAAVAAEGQRARRGSGVTAAVLKISTGANPSEGKDLPFLAAHAARQRAARGAAEAISRLLSSRLLPGGGCYLVLGEEEEEGVGLEEGATPGLHVWLLEGAVCNDNMVSCIGVDSLTPGAAAGAAGGGKALLPACPESLRLLEPSRGAVLAELRPLLGRRGLGAEWLPGCCTVAVAGQGRVKDLEEGRSTTRLMSVVASAKAAGSASAPPERRADTLDDLLASTPVKARAARQATAQRAVEAAVQLFVKEQLPKLQDFSRIHTQGVPQAPDAFYLVFEEAAGLDGAPAGLVPWLVEGGGRIDYSRHYGMYVLYANGLVGPPDRVDTRPEESSLKLLEESQQAVLEAMQPLLGPKAQATWRTVVLQAGSGYSVKSPVLAISMRWERERYNDADEPAAGPLQLAGPAGRSKLSVTLRNFRAGAEAQRLAAARSAAESVERLMLLQLTEGLGMISEVELGQSYLTDLDDLLDPTRQALQDALLRRLGPELGLHWTRRMTLAPPTNLPSVRLLCVTLNNREILY</sequence>
<name>A0A836BUM9_9CHLO</name>
<feature type="region of interest" description="Disordered" evidence="2">
    <location>
        <begin position="345"/>
        <end position="366"/>
    </location>
</feature>